<dbReference type="GO" id="GO:0003676">
    <property type="term" value="F:nucleic acid binding"/>
    <property type="evidence" value="ECO:0007669"/>
    <property type="project" value="InterPro"/>
</dbReference>
<protein>
    <recommendedName>
        <fullName evidence="7">DUF5641 domain-containing protein</fullName>
    </recommendedName>
</protein>
<dbReference type="PANTHER" id="PTHR47331:SF1">
    <property type="entry name" value="GAG-LIKE PROTEIN"/>
    <property type="match status" value="1"/>
</dbReference>
<dbReference type="Pfam" id="PF18701">
    <property type="entry name" value="DUF5641"/>
    <property type="match status" value="1"/>
</dbReference>
<dbReference type="Pfam" id="PF04117">
    <property type="entry name" value="Mpv17_PMP22"/>
    <property type="match status" value="1"/>
</dbReference>
<comment type="caution">
    <text evidence="8">The sequence shown here is derived from an EMBL/GenBank/DDBJ whole genome shotgun (WGS) entry which is preliminary data.</text>
</comment>
<evidence type="ECO:0000256" key="1">
    <source>
        <dbReference type="ARBA" id="ARBA00004141"/>
    </source>
</evidence>
<dbReference type="OrthoDB" id="860at2759"/>
<reference evidence="8 9" key="1">
    <citation type="journal article" date="2017" name="PLoS Biol.">
        <title>The sea cucumber genome provides insights into morphological evolution and visceral regeneration.</title>
        <authorList>
            <person name="Zhang X."/>
            <person name="Sun L."/>
            <person name="Yuan J."/>
            <person name="Sun Y."/>
            <person name="Gao Y."/>
            <person name="Zhang L."/>
            <person name="Li S."/>
            <person name="Dai H."/>
            <person name="Hamel J.F."/>
            <person name="Liu C."/>
            <person name="Yu Y."/>
            <person name="Liu S."/>
            <person name="Lin W."/>
            <person name="Guo K."/>
            <person name="Jin S."/>
            <person name="Xu P."/>
            <person name="Storey K.B."/>
            <person name="Huan P."/>
            <person name="Zhang T."/>
            <person name="Zhou Y."/>
            <person name="Zhang J."/>
            <person name="Lin C."/>
            <person name="Li X."/>
            <person name="Xing L."/>
            <person name="Huo D."/>
            <person name="Sun M."/>
            <person name="Wang L."/>
            <person name="Mercier A."/>
            <person name="Li F."/>
            <person name="Yang H."/>
            <person name="Xiang J."/>
        </authorList>
    </citation>
    <scope>NUCLEOTIDE SEQUENCE [LARGE SCALE GENOMIC DNA]</scope>
    <source>
        <strain evidence="8">Shaxun</strain>
        <tissue evidence="8">Muscle</tissue>
    </source>
</reference>
<feature type="transmembrane region" description="Helical" evidence="6">
    <location>
        <begin position="343"/>
        <end position="364"/>
    </location>
</feature>
<accession>A0A2G8K8Y7</accession>
<name>A0A2G8K8Y7_STIJA</name>
<evidence type="ECO:0000256" key="3">
    <source>
        <dbReference type="ARBA" id="ARBA00022692"/>
    </source>
</evidence>
<comment type="similarity">
    <text evidence="2">Belongs to the peroxisomal membrane protein PXMP2/4 family.</text>
</comment>
<keyword evidence="5 6" id="KW-0472">Membrane</keyword>
<evidence type="ECO:0000256" key="5">
    <source>
        <dbReference type="ARBA" id="ARBA00023136"/>
    </source>
</evidence>
<dbReference type="InterPro" id="IPR007248">
    <property type="entry name" value="Mpv17_PMP22"/>
</dbReference>
<feature type="transmembrane region" description="Helical" evidence="6">
    <location>
        <begin position="385"/>
        <end position="402"/>
    </location>
</feature>
<dbReference type="InterPro" id="IPR012337">
    <property type="entry name" value="RNaseH-like_sf"/>
</dbReference>
<keyword evidence="3 6" id="KW-0812">Transmembrane</keyword>
<gene>
    <name evidence="8" type="ORF">BSL78_18706</name>
</gene>
<proteinExistence type="inferred from homology"/>
<dbReference type="AlphaFoldDB" id="A0A2G8K8Y7"/>
<dbReference type="InterPro" id="IPR040676">
    <property type="entry name" value="DUF5641"/>
</dbReference>
<dbReference type="Proteomes" id="UP000230750">
    <property type="component" value="Unassembled WGS sequence"/>
</dbReference>
<dbReference type="STRING" id="307972.A0A2G8K8Y7"/>
<evidence type="ECO:0000313" key="9">
    <source>
        <dbReference type="Proteomes" id="UP000230750"/>
    </source>
</evidence>
<evidence type="ECO:0000256" key="2">
    <source>
        <dbReference type="ARBA" id="ARBA00006824"/>
    </source>
</evidence>
<dbReference type="InterPro" id="IPR036397">
    <property type="entry name" value="RNaseH_sf"/>
</dbReference>
<dbReference type="Gene3D" id="3.30.420.10">
    <property type="entry name" value="Ribonuclease H-like superfamily/Ribonuclease H"/>
    <property type="match status" value="1"/>
</dbReference>
<evidence type="ECO:0000313" key="8">
    <source>
        <dbReference type="EMBL" id="PIK44429.1"/>
    </source>
</evidence>
<keyword evidence="9" id="KW-1185">Reference proteome</keyword>
<comment type="subcellular location">
    <subcellularLocation>
        <location evidence="1">Membrane</location>
        <topology evidence="1">Multi-pass membrane protein</topology>
    </subcellularLocation>
</comment>
<evidence type="ECO:0000259" key="7">
    <source>
        <dbReference type="Pfam" id="PF18701"/>
    </source>
</evidence>
<dbReference type="SUPFAM" id="SSF53098">
    <property type="entry name" value="Ribonuclease H-like"/>
    <property type="match status" value="1"/>
</dbReference>
<dbReference type="GO" id="GO:0016020">
    <property type="term" value="C:membrane"/>
    <property type="evidence" value="ECO:0007669"/>
    <property type="project" value="UniProtKB-SubCell"/>
</dbReference>
<feature type="domain" description="DUF5641" evidence="7">
    <location>
        <begin position="176"/>
        <end position="252"/>
    </location>
</feature>
<sequence>MADLPTSRITPDEPPFTRVGVDFFGPFNVKQGRSLVKRYGVVFTCFAIRAVHLEVAHALDTDSCINALRRFIARRGQVGEIWSDNGTNLVATDRELKRSIQEWNDSKIRSEMLQVNVDWKYSPPTGGGNNKQSSFNYCVPDLNDVEPLTPNHLLLLKGKPNLPPGVFVKTDVYVRRRWRQAQFLADLFWKRWLREYLPQLQQRQKWLKPKRNFEPGDIVLIVEDNAPRNSWLMGRITSVLSDQRGEVRRVKLILVGFSAPCPDITIRPGMEVESSRTNDAKDSKKGKISIEAEKIWKAYLKLLKERPLLTKSVSSGVIAAFGDIIAQKIVLRDSSPLTVRQTGAFAILGLCYSGPLAHYFYSWLDQFIPKDVSYYAIKRIIADRFVIAPPYLLVFFYLLGLLEGIGHTASVDKIRTTFWTALKMNWKIWTVLQFINLNYVPIQFRVLFQSCIAFVWTICLAVYRRSATD</sequence>
<evidence type="ECO:0000256" key="6">
    <source>
        <dbReference type="SAM" id="Phobius"/>
    </source>
</evidence>
<organism evidence="8 9">
    <name type="scientific">Stichopus japonicus</name>
    <name type="common">Sea cucumber</name>
    <dbReference type="NCBI Taxonomy" id="307972"/>
    <lineage>
        <taxon>Eukaryota</taxon>
        <taxon>Metazoa</taxon>
        <taxon>Echinodermata</taxon>
        <taxon>Eleutherozoa</taxon>
        <taxon>Echinozoa</taxon>
        <taxon>Holothuroidea</taxon>
        <taxon>Aspidochirotacea</taxon>
        <taxon>Aspidochirotida</taxon>
        <taxon>Stichopodidae</taxon>
        <taxon>Apostichopus</taxon>
    </lineage>
</organism>
<dbReference type="EMBL" id="MRZV01000777">
    <property type="protein sequence ID" value="PIK44429.1"/>
    <property type="molecule type" value="Genomic_DNA"/>
</dbReference>
<feature type="transmembrane region" description="Helical" evidence="6">
    <location>
        <begin position="442"/>
        <end position="463"/>
    </location>
</feature>
<keyword evidence="4 6" id="KW-1133">Transmembrane helix</keyword>
<evidence type="ECO:0000256" key="4">
    <source>
        <dbReference type="ARBA" id="ARBA00022989"/>
    </source>
</evidence>
<dbReference type="PANTHER" id="PTHR47331">
    <property type="entry name" value="PHD-TYPE DOMAIN-CONTAINING PROTEIN"/>
    <property type="match status" value="1"/>
</dbReference>